<reference evidence="8 9" key="1">
    <citation type="submission" date="2018-07" db="EMBL/GenBank/DDBJ databases">
        <title>Motiliproteus coralliicola sp. nov., a bacterium isolated from Coral.</title>
        <authorList>
            <person name="Wang G."/>
        </authorList>
    </citation>
    <scope>NUCLEOTIDE SEQUENCE [LARGE SCALE GENOMIC DNA]</scope>
    <source>
        <strain evidence="8 9">C34</strain>
    </source>
</reference>
<gene>
    <name evidence="8" type="primary">hrpB</name>
    <name evidence="8" type="ORF">DV711_05625</name>
</gene>
<evidence type="ECO:0000256" key="5">
    <source>
        <dbReference type="SAM" id="MobiDB-lite"/>
    </source>
</evidence>
<dbReference type="Proteomes" id="UP000253769">
    <property type="component" value="Unassembled WGS sequence"/>
</dbReference>
<feature type="region of interest" description="Disordered" evidence="5">
    <location>
        <begin position="522"/>
        <end position="541"/>
    </location>
</feature>
<name>A0A369WWY0_9GAMM</name>
<feature type="compositionally biased region" description="Polar residues" evidence="5">
    <location>
        <begin position="524"/>
        <end position="534"/>
    </location>
</feature>
<dbReference type="InterPro" id="IPR007502">
    <property type="entry name" value="Helicase-assoc_dom"/>
</dbReference>
<dbReference type="FunFam" id="3.40.50.300:FF:002125">
    <property type="entry name" value="ATP-dependent helicase HrpB"/>
    <property type="match status" value="1"/>
</dbReference>
<dbReference type="CDD" id="cd18791">
    <property type="entry name" value="SF2_C_RHA"/>
    <property type="match status" value="1"/>
</dbReference>
<dbReference type="Gene3D" id="1.20.120.1080">
    <property type="match status" value="1"/>
</dbReference>
<comment type="caution">
    <text evidence="8">The sequence shown here is derived from an EMBL/GenBank/DDBJ whole genome shotgun (WGS) entry which is preliminary data.</text>
</comment>
<evidence type="ECO:0000256" key="2">
    <source>
        <dbReference type="ARBA" id="ARBA00022801"/>
    </source>
</evidence>
<dbReference type="InterPro" id="IPR013689">
    <property type="entry name" value="RNA_helicase_ATP-dep_HrpB_C"/>
</dbReference>
<keyword evidence="3 8" id="KW-0347">Helicase</keyword>
<dbReference type="InterPro" id="IPR001650">
    <property type="entry name" value="Helicase_C-like"/>
</dbReference>
<evidence type="ECO:0000313" key="9">
    <source>
        <dbReference type="Proteomes" id="UP000253769"/>
    </source>
</evidence>
<dbReference type="RefSeq" id="WP_114694641.1">
    <property type="nucleotide sequence ID" value="NZ_QQOH01000001.1"/>
</dbReference>
<protein>
    <submittedName>
        <fullName evidence="8">ATP-dependent helicase HrpB</fullName>
    </submittedName>
</protein>
<dbReference type="AlphaFoldDB" id="A0A369WWY0"/>
<dbReference type="PROSITE" id="PS51192">
    <property type="entry name" value="HELICASE_ATP_BIND_1"/>
    <property type="match status" value="1"/>
</dbReference>
<keyword evidence="2" id="KW-0378">Hydrolase</keyword>
<dbReference type="SMART" id="SM00847">
    <property type="entry name" value="HA2"/>
    <property type="match status" value="1"/>
</dbReference>
<feature type="domain" description="Helicase ATP-binding" evidence="6">
    <location>
        <begin position="14"/>
        <end position="178"/>
    </location>
</feature>
<dbReference type="PROSITE" id="PS51194">
    <property type="entry name" value="HELICASE_CTER"/>
    <property type="match status" value="1"/>
</dbReference>
<dbReference type="GO" id="GO:0016787">
    <property type="term" value="F:hydrolase activity"/>
    <property type="evidence" value="ECO:0007669"/>
    <property type="project" value="UniProtKB-KW"/>
</dbReference>
<dbReference type="Pfam" id="PF00270">
    <property type="entry name" value="DEAD"/>
    <property type="match status" value="1"/>
</dbReference>
<dbReference type="InterPro" id="IPR014001">
    <property type="entry name" value="Helicase_ATP-bd"/>
</dbReference>
<evidence type="ECO:0000259" key="6">
    <source>
        <dbReference type="PROSITE" id="PS51192"/>
    </source>
</evidence>
<evidence type="ECO:0000313" key="8">
    <source>
        <dbReference type="EMBL" id="RDE25046.1"/>
    </source>
</evidence>
<dbReference type="SMART" id="SM00490">
    <property type="entry name" value="HELICc"/>
    <property type="match status" value="1"/>
</dbReference>
<dbReference type="GO" id="GO:0005524">
    <property type="term" value="F:ATP binding"/>
    <property type="evidence" value="ECO:0007669"/>
    <property type="project" value="UniProtKB-KW"/>
</dbReference>
<evidence type="ECO:0000256" key="3">
    <source>
        <dbReference type="ARBA" id="ARBA00022806"/>
    </source>
</evidence>
<keyword evidence="9" id="KW-1185">Reference proteome</keyword>
<dbReference type="GO" id="GO:0003676">
    <property type="term" value="F:nucleic acid binding"/>
    <property type="evidence" value="ECO:0007669"/>
    <property type="project" value="InterPro"/>
</dbReference>
<dbReference type="InterPro" id="IPR010225">
    <property type="entry name" value="HrpB"/>
</dbReference>
<dbReference type="EMBL" id="QQOH01000001">
    <property type="protein sequence ID" value="RDE25046.1"/>
    <property type="molecule type" value="Genomic_DNA"/>
</dbReference>
<proteinExistence type="predicted"/>
<keyword evidence="1" id="KW-0547">Nucleotide-binding</keyword>
<sequence length="842" mass="94260">MKSLPIDSALPELLQALTKHNRCLLQAAPGAGKTTRVPPSLLQQPWLGGQKILMLEPRRIAARSAAAFMALELGEKAGQTIGYRSRLDTKVSAQTRIEVVTEGILTRMLQSDPALEGVGCVIFDEFHERNLNGDIGLALLLQSQQLLRDELKILLMSATLELEPIRRLLGPDTPVISSEGRSFPVQIEHLGGNPSPFDPTRMAQAIEQALSETEQSLLAFLPGSGEIQRTLRALRQCRLPDNVESIPLYGQLSPNQQDRAINPPEPGQRKLVLATAIAETSLTLEGIDAVVDGGLMRLPRFDPRSGMTRLQTQVVSRASATQRAGRAGRLQAGRCYRLWAEERTLVEQSPAEILHADLAPLVLELAQWGAEADELEWLDAPPPVHLAQARELLIQLGALSDSNQLTTMGEQLLKLGTHPRLGTLMLHAKQLGLGALGCQLAALLSERDPFSNQPGADLRQRLLQLQHSKEPAAQRIRESARRWCRQLKVSDQLDGDGNGNVDAALEQCGLLLAFGFPDRIAQRRSGSTDNNDQPGQHYRLRNGKGAEFRDRDPLCRHRYLVCADLDGDARSARIFLAAPLDAEELKQHFDAQIEQRQQIGWDNQTESVRGHSERWLGKLCLDRQPLAELDEQQLADGLIAGIRQRGVRALPWEPRSRQLQQQLALLRQYLGEDWPDLSDAHLTNSLEHWLAPYLNGMRKLTELKRLNLRELLYNQLDWNQQQQLSQLLPERIQVPSGSHIRIDYSNPEQPLLAVRLQEIFGWQQTPTLLNGKLPLTLQILSPAQRPIQITQDLAGFWSGSYREVCKEMKGRYPKHFWPDDPLQAVATRQTKKRMDQQAKAKN</sequence>
<evidence type="ECO:0000256" key="4">
    <source>
        <dbReference type="ARBA" id="ARBA00022840"/>
    </source>
</evidence>
<dbReference type="PIRSF" id="PIRSF005496">
    <property type="entry name" value="ATP_hel_hrpB"/>
    <property type="match status" value="1"/>
</dbReference>
<dbReference type="OrthoDB" id="9805617at2"/>
<accession>A0A369WWY0</accession>
<dbReference type="PANTHER" id="PTHR43519">
    <property type="entry name" value="ATP-DEPENDENT RNA HELICASE HRPB"/>
    <property type="match status" value="1"/>
</dbReference>
<dbReference type="Pfam" id="PF00271">
    <property type="entry name" value="Helicase_C"/>
    <property type="match status" value="1"/>
</dbReference>
<dbReference type="InterPro" id="IPR027417">
    <property type="entry name" value="P-loop_NTPase"/>
</dbReference>
<dbReference type="InterPro" id="IPR049614">
    <property type="entry name" value="HrpB_DEXH"/>
</dbReference>
<dbReference type="CDD" id="cd17990">
    <property type="entry name" value="DEXHc_HrpB"/>
    <property type="match status" value="1"/>
</dbReference>
<dbReference type="SMART" id="SM00487">
    <property type="entry name" value="DEXDc"/>
    <property type="match status" value="1"/>
</dbReference>
<dbReference type="Gene3D" id="3.40.50.300">
    <property type="entry name" value="P-loop containing nucleotide triphosphate hydrolases"/>
    <property type="match status" value="2"/>
</dbReference>
<dbReference type="PANTHER" id="PTHR43519:SF1">
    <property type="entry name" value="ATP-DEPENDENT RNA HELICASE HRPB"/>
    <property type="match status" value="1"/>
</dbReference>
<dbReference type="InterPro" id="IPR011545">
    <property type="entry name" value="DEAD/DEAH_box_helicase_dom"/>
</dbReference>
<keyword evidence="4" id="KW-0067">ATP-binding</keyword>
<feature type="domain" description="Helicase C-terminal" evidence="7">
    <location>
        <begin position="205"/>
        <end position="369"/>
    </location>
</feature>
<dbReference type="NCBIfam" id="TIGR01970">
    <property type="entry name" value="DEAH_box_HrpB"/>
    <property type="match status" value="1"/>
</dbReference>
<organism evidence="8 9">
    <name type="scientific">Motiliproteus coralliicola</name>
    <dbReference type="NCBI Taxonomy" id="2283196"/>
    <lineage>
        <taxon>Bacteria</taxon>
        <taxon>Pseudomonadati</taxon>
        <taxon>Pseudomonadota</taxon>
        <taxon>Gammaproteobacteria</taxon>
        <taxon>Oceanospirillales</taxon>
        <taxon>Oceanospirillaceae</taxon>
        <taxon>Motiliproteus</taxon>
    </lineage>
</organism>
<dbReference type="GO" id="GO:0004386">
    <property type="term" value="F:helicase activity"/>
    <property type="evidence" value="ECO:0007669"/>
    <property type="project" value="UniProtKB-KW"/>
</dbReference>
<evidence type="ECO:0000256" key="1">
    <source>
        <dbReference type="ARBA" id="ARBA00022741"/>
    </source>
</evidence>
<evidence type="ECO:0000259" key="7">
    <source>
        <dbReference type="PROSITE" id="PS51194"/>
    </source>
</evidence>
<dbReference type="SUPFAM" id="SSF52540">
    <property type="entry name" value="P-loop containing nucleoside triphosphate hydrolases"/>
    <property type="match status" value="1"/>
</dbReference>
<dbReference type="Pfam" id="PF08482">
    <property type="entry name" value="HrpB_C"/>
    <property type="match status" value="1"/>
</dbReference>